<feature type="transmembrane region" description="Helical" evidence="14">
    <location>
        <begin position="262"/>
        <end position="284"/>
    </location>
</feature>
<feature type="transmembrane region" description="Helical" evidence="14">
    <location>
        <begin position="45"/>
        <end position="64"/>
    </location>
</feature>
<feature type="transmembrane region" description="Helical" evidence="14">
    <location>
        <begin position="156"/>
        <end position="176"/>
    </location>
</feature>
<evidence type="ECO:0000256" key="7">
    <source>
        <dbReference type="ARBA" id="ARBA00022989"/>
    </source>
</evidence>
<name>A0AAD8BQR2_BIOPF</name>
<evidence type="ECO:0000256" key="13">
    <source>
        <dbReference type="RuleBase" id="RU362091"/>
    </source>
</evidence>
<evidence type="ECO:0000256" key="1">
    <source>
        <dbReference type="ARBA" id="ARBA00004141"/>
    </source>
</evidence>
<dbReference type="Pfam" id="PF00474">
    <property type="entry name" value="SSF"/>
    <property type="match status" value="1"/>
</dbReference>
<reference evidence="15" key="2">
    <citation type="submission" date="2023-04" db="EMBL/GenBank/DDBJ databases">
        <authorList>
            <person name="Bu L."/>
            <person name="Lu L."/>
            <person name="Laidemitt M.R."/>
            <person name="Zhang S.M."/>
            <person name="Mutuku M."/>
            <person name="Mkoji G."/>
            <person name="Steinauer M."/>
            <person name="Loker E.S."/>
        </authorList>
    </citation>
    <scope>NUCLEOTIDE SEQUENCE</scope>
    <source>
        <strain evidence="15">KasaAsao</strain>
        <tissue evidence="15">Whole Snail</tissue>
    </source>
</reference>
<keyword evidence="16" id="KW-1185">Reference proteome</keyword>
<dbReference type="GO" id="GO:0008292">
    <property type="term" value="P:acetylcholine biosynthetic process"/>
    <property type="evidence" value="ECO:0007669"/>
    <property type="project" value="TreeGrafter"/>
</dbReference>
<dbReference type="EMBL" id="JASAOG010000045">
    <property type="protein sequence ID" value="KAK0059054.1"/>
    <property type="molecule type" value="Genomic_DNA"/>
</dbReference>
<keyword evidence="11" id="KW-0325">Glycoprotein</keyword>
<feature type="transmembrane region" description="Helical" evidence="14">
    <location>
        <begin position="120"/>
        <end position="150"/>
    </location>
</feature>
<sequence length="531" mass="57443">MSVNIPGIVSVALFYVAILILGVIAGRKTSKNSSKNALLVADRSLNLFVSVFTVTATLVGGGYINGSAESAAYSGLVWTQAPIGYCLSLIVGAFCHIPKMRSENYVTMFDPFQLKYGKKVGAILFIPQILGDLFWTAAVLAALGATISIILSLDAIVSIVVSSAVAVIYTVFGGLYSVAYTDVLQLIFIAVGLIIAFPFSLSHPAVDLSTIQNSWLGTVPTSSIASYIDTLLLCVLGGLPWQSLFQRSLACKTVSIAKWSAFLSGFFSLFLAIPPIMMGLAAKATDWNSTDYKGPIPIPDDQRIYILPLALSYLTPLPVGIIGIGVVSAAVMSSADSCILSTSSVFTKNIYSDIIRPKASERELVWVLRISVVVVGVMGTIIAISATTIYGLYVLCSDLMYVTLFPQLTLVLWMPSCNAYGCVAGFFLSFILRLLCGEPVLGVPAALRFPYYDVENNVQLFPFRTFCMLLGTLTIVVVSMATNYVFLSKKVPAKYDFLKCYKQRTIRMHISDEQVDHTYVVPGDKTETANI</sequence>
<dbReference type="Proteomes" id="UP001233172">
    <property type="component" value="Unassembled WGS sequence"/>
</dbReference>
<dbReference type="InterPro" id="IPR038377">
    <property type="entry name" value="Na/Glc_symporter_sf"/>
</dbReference>
<reference evidence="15" key="1">
    <citation type="journal article" date="2023" name="PLoS Negl. Trop. Dis.">
        <title>A genome sequence for Biomphalaria pfeifferi, the major vector snail for the human-infecting parasite Schistosoma mansoni.</title>
        <authorList>
            <person name="Bu L."/>
            <person name="Lu L."/>
            <person name="Laidemitt M.R."/>
            <person name="Zhang S.M."/>
            <person name="Mutuku M."/>
            <person name="Mkoji G."/>
            <person name="Steinauer M."/>
            <person name="Loker E.S."/>
        </authorList>
    </citation>
    <scope>NUCLEOTIDE SEQUENCE</scope>
    <source>
        <strain evidence="15">KasaAsao</strain>
    </source>
</reference>
<evidence type="ECO:0000256" key="12">
    <source>
        <dbReference type="ARBA" id="ARBA00023201"/>
    </source>
</evidence>
<keyword evidence="9" id="KW-0406">Ion transport</keyword>
<feature type="transmembrane region" description="Helical" evidence="14">
    <location>
        <begin position="6"/>
        <end position="25"/>
    </location>
</feature>
<dbReference type="PANTHER" id="PTHR45897:SF4">
    <property type="entry name" value="HIGH-AFFINITY CHOLINE TRANSPORTER 1"/>
    <property type="match status" value="1"/>
</dbReference>
<comment type="caution">
    <text evidence="15">The sequence shown here is derived from an EMBL/GenBank/DDBJ whole genome shotgun (WGS) entry which is preliminary data.</text>
</comment>
<evidence type="ECO:0000256" key="5">
    <source>
        <dbReference type="ARBA" id="ARBA00022847"/>
    </source>
</evidence>
<feature type="transmembrane region" description="Helical" evidence="14">
    <location>
        <begin position="364"/>
        <end position="384"/>
    </location>
</feature>
<dbReference type="Gene3D" id="1.20.1730.10">
    <property type="entry name" value="Sodium/glucose cotransporter"/>
    <property type="match status" value="1"/>
</dbReference>
<keyword evidence="12" id="KW-0739">Sodium transport</keyword>
<protein>
    <submittedName>
        <fullName evidence="15">High-affinity choline transporter 1</fullName>
    </submittedName>
</protein>
<feature type="transmembrane region" description="Helical" evidence="14">
    <location>
        <begin position="461"/>
        <end position="487"/>
    </location>
</feature>
<evidence type="ECO:0000256" key="14">
    <source>
        <dbReference type="SAM" id="Phobius"/>
    </source>
</evidence>
<accession>A0AAD8BQR2</accession>
<feature type="transmembrane region" description="Helical" evidence="14">
    <location>
        <begin position="221"/>
        <end position="241"/>
    </location>
</feature>
<dbReference type="InterPro" id="IPR001734">
    <property type="entry name" value="Na/solute_symporter"/>
</dbReference>
<evidence type="ECO:0000313" key="15">
    <source>
        <dbReference type="EMBL" id="KAK0059054.1"/>
    </source>
</evidence>
<dbReference type="AlphaFoldDB" id="A0AAD8BQR2"/>
<evidence type="ECO:0000256" key="2">
    <source>
        <dbReference type="ARBA" id="ARBA00006434"/>
    </source>
</evidence>
<evidence type="ECO:0000313" key="16">
    <source>
        <dbReference type="Proteomes" id="UP001233172"/>
    </source>
</evidence>
<dbReference type="PROSITE" id="PS50283">
    <property type="entry name" value="NA_SOLUT_SYMP_3"/>
    <property type="match status" value="1"/>
</dbReference>
<feature type="transmembrane region" description="Helical" evidence="14">
    <location>
        <begin position="420"/>
        <end position="441"/>
    </location>
</feature>
<keyword evidence="5" id="KW-0769">Symport</keyword>
<comment type="subcellular location">
    <subcellularLocation>
        <location evidence="1">Membrane</location>
        <topology evidence="1">Multi-pass membrane protein</topology>
    </subcellularLocation>
</comment>
<dbReference type="GO" id="GO:0005886">
    <property type="term" value="C:plasma membrane"/>
    <property type="evidence" value="ECO:0007669"/>
    <property type="project" value="TreeGrafter"/>
</dbReference>
<evidence type="ECO:0000256" key="4">
    <source>
        <dbReference type="ARBA" id="ARBA00022692"/>
    </source>
</evidence>
<feature type="transmembrane region" description="Helical" evidence="14">
    <location>
        <begin position="183"/>
        <end position="201"/>
    </location>
</feature>
<evidence type="ECO:0000256" key="9">
    <source>
        <dbReference type="ARBA" id="ARBA00023065"/>
    </source>
</evidence>
<feature type="transmembrane region" description="Helical" evidence="14">
    <location>
        <begin position="304"/>
        <end position="331"/>
    </location>
</feature>
<evidence type="ECO:0000256" key="11">
    <source>
        <dbReference type="ARBA" id="ARBA00023180"/>
    </source>
</evidence>
<keyword evidence="7 14" id="KW-1133">Transmembrane helix</keyword>
<dbReference type="InterPro" id="IPR052244">
    <property type="entry name" value="Choline_transporter"/>
</dbReference>
<keyword evidence="8" id="KW-0915">Sodium</keyword>
<feature type="transmembrane region" description="Helical" evidence="14">
    <location>
        <begin position="76"/>
        <end position="99"/>
    </location>
</feature>
<evidence type="ECO:0000256" key="6">
    <source>
        <dbReference type="ARBA" id="ARBA00022979"/>
    </source>
</evidence>
<gene>
    <name evidence="15" type="ORF">Bpfe_011664</name>
</gene>
<keyword evidence="6" id="KW-0530">Neurotransmitter biosynthesis</keyword>
<evidence type="ECO:0000256" key="3">
    <source>
        <dbReference type="ARBA" id="ARBA00022448"/>
    </source>
</evidence>
<dbReference type="CDD" id="cd11474">
    <property type="entry name" value="SLC5sbd_CHT"/>
    <property type="match status" value="1"/>
</dbReference>
<dbReference type="GO" id="GO:0005307">
    <property type="term" value="F:choline:sodium symporter activity"/>
    <property type="evidence" value="ECO:0007669"/>
    <property type="project" value="TreeGrafter"/>
</dbReference>
<keyword evidence="10 14" id="KW-0472">Membrane</keyword>
<comment type="similarity">
    <text evidence="2 13">Belongs to the sodium:solute symporter (SSF) (TC 2.A.21) family.</text>
</comment>
<proteinExistence type="inferred from homology"/>
<evidence type="ECO:0000256" key="10">
    <source>
        <dbReference type="ARBA" id="ARBA00023136"/>
    </source>
</evidence>
<organism evidence="15 16">
    <name type="scientific">Biomphalaria pfeifferi</name>
    <name type="common">Bloodfluke planorb</name>
    <name type="synonym">Freshwater snail</name>
    <dbReference type="NCBI Taxonomy" id="112525"/>
    <lineage>
        <taxon>Eukaryota</taxon>
        <taxon>Metazoa</taxon>
        <taxon>Spiralia</taxon>
        <taxon>Lophotrochozoa</taxon>
        <taxon>Mollusca</taxon>
        <taxon>Gastropoda</taxon>
        <taxon>Heterobranchia</taxon>
        <taxon>Euthyneura</taxon>
        <taxon>Panpulmonata</taxon>
        <taxon>Hygrophila</taxon>
        <taxon>Lymnaeoidea</taxon>
        <taxon>Planorbidae</taxon>
        <taxon>Biomphalaria</taxon>
    </lineage>
</organism>
<evidence type="ECO:0000256" key="8">
    <source>
        <dbReference type="ARBA" id="ARBA00023053"/>
    </source>
</evidence>
<dbReference type="PANTHER" id="PTHR45897">
    <property type="entry name" value="HIGH-AFFINITY CHOLINE TRANSPORTER 1"/>
    <property type="match status" value="1"/>
</dbReference>
<keyword evidence="3" id="KW-0813">Transport</keyword>
<keyword evidence="4 14" id="KW-0812">Transmembrane</keyword>